<dbReference type="GO" id="GO:0004534">
    <property type="term" value="F:5'-3' RNA exonuclease activity"/>
    <property type="evidence" value="ECO:0007669"/>
    <property type="project" value="TreeGrafter"/>
</dbReference>
<evidence type="ECO:0000313" key="3">
    <source>
        <dbReference type="Proteomes" id="UP000013085"/>
    </source>
</evidence>
<dbReference type="GeneID" id="57962570"/>
<evidence type="ECO:0000313" key="2">
    <source>
        <dbReference type="EMBL" id="ENZ19178.1"/>
    </source>
</evidence>
<organism evidence="2 3">
    <name type="scientific">[Clostridium] clostridioforme 90A8</name>
    <dbReference type="NCBI Taxonomy" id="999408"/>
    <lineage>
        <taxon>Bacteria</taxon>
        <taxon>Bacillati</taxon>
        <taxon>Bacillota</taxon>
        <taxon>Clostridia</taxon>
        <taxon>Lachnospirales</taxon>
        <taxon>Lachnospiraceae</taxon>
        <taxon>Enterocloster</taxon>
    </lineage>
</organism>
<accession>A0A0E2HTW5</accession>
<dbReference type="Pfam" id="PF13263">
    <property type="entry name" value="PHP_C"/>
    <property type="match status" value="1"/>
</dbReference>
<dbReference type="Pfam" id="PF02811">
    <property type="entry name" value="PHP"/>
    <property type="match status" value="1"/>
</dbReference>
<dbReference type="HOGENOM" id="CLU_072983_1_1_9"/>
<dbReference type="InterPro" id="IPR052018">
    <property type="entry name" value="PHP_domain"/>
</dbReference>
<dbReference type="InterPro" id="IPR004013">
    <property type="entry name" value="PHP_dom"/>
</dbReference>
<name>A0A0E2HTW5_9FIRM</name>
<dbReference type="PATRIC" id="fig|999408.3.peg.601"/>
<gene>
    <name evidence="2" type="ORF">HMPREF1090_00562</name>
</gene>
<evidence type="ECO:0000259" key="1">
    <source>
        <dbReference type="SMART" id="SM00481"/>
    </source>
</evidence>
<proteinExistence type="predicted"/>
<dbReference type="AlphaFoldDB" id="A0A0E2HTW5"/>
<dbReference type="GO" id="GO:0035312">
    <property type="term" value="F:5'-3' DNA exonuclease activity"/>
    <property type="evidence" value="ECO:0007669"/>
    <property type="project" value="TreeGrafter"/>
</dbReference>
<reference evidence="2 3" key="1">
    <citation type="submission" date="2013-01" db="EMBL/GenBank/DDBJ databases">
        <title>The Genome Sequence of Clostridium clostridioforme 90A8.</title>
        <authorList>
            <consortium name="The Broad Institute Genome Sequencing Platform"/>
            <person name="Earl A."/>
            <person name="Ward D."/>
            <person name="Feldgarden M."/>
            <person name="Gevers D."/>
            <person name="Courvalin P."/>
            <person name="Lambert T."/>
            <person name="Walker B."/>
            <person name="Young S.K."/>
            <person name="Zeng Q."/>
            <person name="Gargeya S."/>
            <person name="Fitzgerald M."/>
            <person name="Haas B."/>
            <person name="Abouelleil A."/>
            <person name="Alvarado L."/>
            <person name="Arachchi H.M."/>
            <person name="Berlin A.M."/>
            <person name="Chapman S.B."/>
            <person name="Dewar J."/>
            <person name="Goldberg J."/>
            <person name="Griggs A."/>
            <person name="Gujja S."/>
            <person name="Hansen M."/>
            <person name="Howarth C."/>
            <person name="Imamovic A."/>
            <person name="Larimer J."/>
            <person name="McCowan C."/>
            <person name="Murphy C."/>
            <person name="Neiman D."/>
            <person name="Pearson M."/>
            <person name="Priest M."/>
            <person name="Roberts A."/>
            <person name="Saif S."/>
            <person name="Shea T."/>
            <person name="Sisk P."/>
            <person name="Sykes S."/>
            <person name="Wortman J."/>
            <person name="Nusbaum C."/>
            <person name="Birren B."/>
        </authorList>
    </citation>
    <scope>NUCLEOTIDE SEQUENCE [LARGE SCALE GENOMIC DNA]</scope>
    <source>
        <strain evidence="2 3">90A8</strain>
    </source>
</reference>
<dbReference type="SMART" id="SM00481">
    <property type="entry name" value="POLIIIAc"/>
    <property type="match status" value="1"/>
</dbReference>
<dbReference type="RefSeq" id="WP_002586677.1">
    <property type="nucleotide sequence ID" value="NZ_KB850987.1"/>
</dbReference>
<dbReference type="PANTHER" id="PTHR42924:SF3">
    <property type="entry name" value="POLYMERASE_HISTIDINOL PHOSPHATASE N-TERMINAL DOMAIN-CONTAINING PROTEIN"/>
    <property type="match status" value="1"/>
</dbReference>
<sequence>MLVDMHLHECTYSSDSKISLEEIVSIARSRGLDAVCITDHDSMGLREYATEYSHRTGFPIFVGIEFFSLQGDITAWGIEDYPGCRVDAQEFINHVNKAGGFCVSCHPFRNNNRGLEEKLRVVKGLHGVEVLNGSTALEANRRALSYCRELGLKTIGASDAHTTGQIGKYATWLPEKVDRLEDFVEQLKTRQVRPAVWNGSSYDVVDLF</sequence>
<dbReference type="SUPFAM" id="SSF89550">
    <property type="entry name" value="PHP domain-like"/>
    <property type="match status" value="1"/>
</dbReference>
<dbReference type="CDD" id="cd07432">
    <property type="entry name" value="PHP_HisPPase"/>
    <property type="match status" value="1"/>
</dbReference>
<dbReference type="EMBL" id="AGYR01000005">
    <property type="protein sequence ID" value="ENZ19178.1"/>
    <property type="molecule type" value="Genomic_DNA"/>
</dbReference>
<dbReference type="InterPro" id="IPR016195">
    <property type="entry name" value="Pol/histidinol_Pase-like"/>
</dbReference>
<dbReference type="InterPro" id="IPR003141">
    <property type="entry name" value="Pol/His_phosphatase_N"/>
</dbReference>
<dbReference type="PANTHER" id="PTHR42924">
    <property type="entry name" value="EXONUCLEASE"/>
    <property type="match status" value="1"/>
</dbReference>
<comment type="caution">
    <text evidence="2">The sequence shown here is derived from an EMBL/GenBank/DDBJ whole genome shotgun (WGS) entry which is preliminary data.</text>
</comment>
<feature type="domain" description="Polymerase/histidinol phosphatase N-terminal" evidence="1">
    <location>
        <begin position="3"/>
        <end position="90"/>
    </location>
</feature>
<dbReference type="Gene3D" id="3.20.20.140">
    <property type="entry name" value="Metal-dependent hydrolases"/>
    <property type="match status" value="1"/>
</dbReference>
<protein>
    <recommendedName>
        <fullName evidence="1">Polymerase/histidinol phosphatase N-terminal domain-containing protein</fullName>
    </recommendedName>
</protein>
<dbReference type="Proteomes" id="UP000013085">
    <property type="component" value="Unassembled WGS sequence"/>
</dbReference>